<evidence type="ECO:0000256" key="1">
    <source>
        <dbReference type="SAM" id="MobiDB-lite"/>
    </source>
</evidence>
<dbReference type="EMBL" id="KK914227">
    <property type="protein sequence ID" value="KDP45708.1"/>
    <property type="molecule type" value="Genomic_DNA"/>
</dbReference>
<proteinExistence type="predicted"/>
<sequence length="433" mass="48743">MPNYDFGGSRPQKKRDAPYATESFSFSDLPASKHQTSENDYDFITSNGASGRRRFAGTSFDFGDVTGHPDWPCFTSEDERESMSLLSEESCSSTAVRGEINDISVANSRARRHQSDFGSRAMKHGDKIILAEEKHFDALQRDNASWSGKCTQMPVLSDSKLAYNINYLSRDKIEPYQTWLFEEGYRSTDMNLSTSSLSGTSEKKHPSSGFKPFAEDSFDTLPVHEPYNDAKFSSIRSKNCSPFKSPPSGTCISKKVVFCEQSNHKKSHDSPKNSKVEFWATTEPDFELESRPIHSSQDDVSHGERLISDLSEQGSINKDEENKSESQKGILIEKNLKVVEDLEYVKYSPESNEFKDRTVETSSNVKISDKSESSVEGKEHRQGDNIPLLSESGSKEKEYEGPKRLSKNLNSSPKLMMLESYVLQLLCVQKLPK</sequence>
<keyword evidence="3" id="KW-1185">Reference proteome</keyword>
<evidence type="ECO:0000313" key="2">
    <source>
        <dbReference type="EMBL" id="KDP45708.1"/>
    </source>
</evidence>
<protein>
    <submittedName>
        <fullName evidence="2">Uncharacterized protein</fullName>
    </submittedName>
</protein>
<feature type="region of interest" description="Disordered" evidence="1">
    <location>
        <begin position="350"/>
        <end position="411"/>
    </location>
</feature>
<dbReference type="PANTHER" id="PTHR37722:SF2">
    <property type="entry name" value="OS01G0167700 PROTEIN"/>
    <property type="match status" value="1"/>
</dbReference>
<evidence type="ECO:0000313" key="3">
    <source>
        <dbReference type="Proteomes" id="UP000027138"/>
    </source>
</evidence>
<name>A0A067LET6_JATCU</name>
<dbReference type="AlphaFoldDB" id="A0A067LET6"/>
<feature type="compositionally biased region" description="Basic and acidic residues" evidence="1">
    <location>
        <begin position="367"/>
        <end position="383"/>
    </location>
</feature>
<organism evidence="2 3">
    <name type="scientific">Jatropha curcas</name>
    <name type="common">Barbados nut</name>
    <dbReference type="NCBI Taxonomy" id="180498"/>
    <lineage>
        <taxon>Eukaryota</taxon>
        <taxon>Viridiplantae</taxon>
        <taxon>Streptophyta</taxon>
        <taxon>Embryophyta</taxon>
        <taxon>Tracheophyta</taxon>
        <taxon>Spermatophyta</taxon>
        <taxon>Magnoliopsida</taxon>
        <taxon>eudicotyledons</taxon>
        <taxon>Gunneridae</taxon>
        <taxon>Pentapetalae</taxon>
        <taxon>rosids</taxon>
        <taxon>fabids</taxon>
        <taxon>Malpighiales</taxon>
        <taxon>Euphorbiaceae</taxon>
        <taxon>Crotonoideae</taxon>
        <taxon>Jatropheae</taxon>
        <taxon>Jatropha</taxon>
    </lineage>
</organism>
<dbReference type="PANTHER" id="PTHR37722">
    <property type="entry name" value="OS01G0167700 PROTEIN"/>
    <property type="match status" value="1"/>
</dbReference>
<feature type="compositionally biased region" description="Basic and acidic residues" evidence="1">
    <location>
        <begin position="393"/>
        <end position="403"/>
    </location>
</feature>
<dbReference type="OrthoDB" id="994901at2759"/>
<dbReference type="Proteomes" id="UP000027138">
    <property type="component" value="Unassembled WGS sequence"/>
</dbReference>
<accession>A0A067LET6</accession>
<gene>
    <name evidence="2" type="ORF">JCGZ_17315</name>
</gene>
<feature type="region of interest" description="Disordered" evidence="1">
    <location>
        <begin position="1"/>
        <end position="39"/>
    </location>
</feature>
<reference evidence="2 3" key="1">
    <citation type="journal article" date="2014" name="PLoS ONE">
        <title>Global Analysis of Gene Expression Profiles in Physic Nut (Jatropha curcas L.) Seedlings Exposed to Salt Stress.</title>
        <authorList>
            <person name="Zhang L."/>
            <person name="Zhang C."/>
            <person name="Wu P."/>
            <person name="Chen Y."/>
            <person name="Li M."/>
            <person name="Jiang H."/>
            <person name="Wu G."/>
        </authorList>
    </citation>
    <scope>NUCLEOTIDE SEQUENCE [LARGE SCALE GENOMIC DNA]</scope>
    <source>
        <strain evidence="3">cv. GZQX0401</strain>
        <tissue evidence="2">Young leaves</tissue>
    </source>
</reference>